<comment type="caution">
    <text evidence="6">The sequence shown here is derived from an EMBL/GenBank/DDBJ whole genome shotgun (WGS) entry which is preliminary data.</text>
</comment>
<dbReference type="CDD" id="cd00367">
    <property type="entry name" value="PTS-HPr_like"/>
    <property type="match status" value="1"/>
</dbReference>
<dbReference type="EMBL" id="NHMP01000005">
    <property type="protein sequence ID" value="OXE47347.1"/>
    <property type="molecule type" value="Genomic_DNA"/>
</dbReference>
<dbReference type="Gene3D" id="3.30.1340.10">
    <property type="entry name" value="HPr-like"/>
    <property type="match status" value="1"/>
</dbReference>
<comment type="subcellular location">
    <subcellularLocation>
        <location evidence="1">Cytoplasm</location>
    </subcellularLocation>
</comment>
<dbReference type="PANTHER" id="PTHR33705:SF2">
    <property type="entry name" value="PHOSPHOCARRIER PROTEIN NPR"/>
    <property type="match status" value="1"/>
</dbReference>
<accession>A0A227KHS5</accession>
<dbReference type="AlphaFoldDB" id="A0A227KHS5"/>
<dbReference type="PROSITE" id="PS51350">
    <property type="entry name" value="PTS_HPR_DOM"/>
    <property type="match status" value="1"/>
</dbReference>
<organism evidence="6 7">
    <name type="scientific">Turicimonas muris</name>
    <dbReference type="NCBI Taxonomy" id="1796652"/>
    <lineage>
        <taxon>Bacteria</taxon>
        <taxon>Pseudomonadati</taxon>
        <taxon>Pseudomonadota</taxon>
        <taxon>Betaproteobacteria</taxon>
        <taxon>Burkholderiales</taxon>
        <taxon>Sutterellaceae</taxon>
        <taxon>Turicimonas</taxon>
    </lineage>
</organism>
<comment type="similarity">
    <text evidence="2">Belongs to the HPr family.</text>
</comment>
<evidence type="ECO:0000256" key="1">
    <source>
        <dbReference type="ARBA" id="ARBA00004496"/>
    </source>
</evidence>
<dbReference type="SUPFAM" id="SSF55594">
    <property type="entry name" value="HPr-like"/>
    <property type="match status" value="1"/>
</dbReference>
<dbReference type="InterPro" id="IPR001020">
    <property type="entry name" value="PTS_HPr_His_P_site"/>
</dbReference>
<dbReference type="PROSITE" id="PS00369">
    <property type="entry name" value="PTS_HPR_HIS"/>
    <property type="match status" value="1"/>
</dbReference>
<evidence type="ECO:0000259" key="5">
    <source>
        <dbReference type="PROSITE" id="PS51350"/>
    </source>
</evidence>
<keyword evidence="3" id="KW-0963">Cytoplasm</keyword>
<protein>
    <submittedName>
        <fullName evidence="6">Phosphocarrier protein HPr</fullName>
    </submittedName>
</protein>
<gene>
    <name evidence="6" type="ORF">ADH67_09335</name>
</gene>
<dbReference type="GeneID" id="78362307"/>
<dbReference type="NCBIfam" id="TIGR01003">
    <property type="entry name" value="PTS_HPr_family"/>
    <property type="match status" value="1"/>
</dbReference>
<dbReference type="InterPro" id="IPR035895">
    <property type="entry name" value="HPr-like_sf"/>
</dbReference>
<dbReference type="PANTHER" id="PTHR33705">
    <property type="entry name" value="PHOSPHOCARRIER PROTEIN HPR"/>
    <property type="match status" value="1"/>
</dbReference>
<dbReference type="Pfam" id="PF00381">
    <property type="entry name" value="PTS-HPr"/>
    <property type="match status" value="1"/>
</dbReference>
<proteinExistence type="inferred from homology"/>
<reference evidence="7" key="1">
    <citation type="submission" date="2017-05" db="EMBL/GenBank/DDBJ databases">
        <title>Improved OligoMM genomes.</title>
        <authorList>
            <person name="Garzetti D."/>
        </authorList>
    </citation>
    <scope>NUCLEOTIDE SEQUENCE [LARGE SCALE GENOMIC DNA]</scope>
    <source>
        <strain evidence="7">YL45</strain>
    </source>
</reference>
<evidence type="ECO:0000313" key="6">
    <source>
        <dbReference type="EMBL" id="OXE47347.1"/>
    </source>
</evidence>
<dbReference type="RefSeq" id="WP_066594486.1">
    <property type="nucleotide sequence ID" value="NZ_CAJTBZ010000017.1"/>
</dbReference>
<dbReference type="InterPro" id="IPR000032">
    <property type="entry name" value="HPr-like"/>
</dbReference>
<feature type="domain" description="HPr" evidence="5">
    <location>
        <begin position="1"/>
        <end position="88"/>
    </location>
</feature>
<evidence type="ECO:0000256" key="4">
    <source>
        <dbReference type="ARBA" id="ARBA00022683"/>
    </source>
</evidence>
<sequence>MKTIKVTVLNKLGLHARPATKLTQKANEFLSSLKITNGRREVNGKSIMGVMLMAASRGTELTLIGDGTDEDEMLSELKQMFEDKFGEAQ</sequence>
<dbReference type="Proteomes" id="UP000214610">
    <property type="component" value="Unassembled WGS sequence"/>
</dbReference>
<keyword evidence="4" id="KW-0598">Phosphotransferase system</keyword>
<evidence type="ECO:0000256" key="3">
    <source>
        <dbReference type="ARBA" id="ARBA00022490"/>
    </source>
</evidence>
<dbReference type="GO" id="GO:0009401">
    <property type="term" value="P:phosphoenolpyruvate-dependent sugar phosphotransferase system"/>
    <property type="evidence" value="ECO:0007669"/>
    <property type="project" value="UniProtKB-KW"/>
</dbReference>
<evidence type="ECO:0000256" key="2">
    <source>
        <dbReference type="ARBA" id="ARBA00010736"/>
    </source>
</evidence>
<dbReference type="GO" id="GO:0005737">
    <property type="term" value="C:cytoplasm"/>
    <property type="evidence" value="ECO:0007669"/>
    <property type="project" value="UniProtKB-SubCell"/>
</dbReference>
<dbReference type="InterPro" id="IPR050399">
    <property type="entry name" value="HPr"/>
</dbReference>
<name>A0A227KHS5_9BURK</name>
<keyword evidence="7" id="KW-1185">Reference proteome</keyword>
<dbReference type="PRINTS" id="PR00107">
    <property type="entry name" value="PHOSPHOCPHPR"/>
</dbReference>
<evidence type="ECO:0000313" key="7">
    <source>
        <dbReference type="Proteomes" id="UP000214610"/>
    </source>
</evidence>